<evidence type="ECO:0000256" key="1">
    <source>
        <dbReference type="SAM" id="Phobius"/>
    </source>
</evidence>
<dbReference type="Proteomes" id="UP000000450">
    <property type="component" value="Chromosome"/>
</dbReference>
<reference evidence="2 3" key="1">
    <citation type="journal article" date="2010" name="J. Bacteriol.">
        <title>Completed genome sequence of the anaerobic iron-oxidizing bacterium Acidovorax ebreus strain TPSY.</title>
        <authorList>
            <person name="Byrne-Bailey K.G."/>
            <person name="Weber K.A."/>
            <person name="Chair A.H."/>
            <person name="Bose S."/>
            <person name="Knox T."/>
            <person name="Spanbauer T.L."/>
            <person name="Chertkov O."/>
            <person name="Coates J.D."/>
        </authorList>
    </citation>
    <scope>NUCLEOTIDE SEQUENCE [LARGE SCALE GENOMIC DNA]</scope>
    <source>
        <strain evidence="2 3">TPSY</strain>
    </source>
</reference>
<keyword evidence="1" id="KW-0472">Membrane</keyword>
<sequence>MADPQVIQCAAECVVTVVHEIRIPPFTLSIEEGAAIAGAITAVWAAAYVFRMVAQFIYSRWHSTSESE</sequence>
<keyword evidence="1" id="KW-1133">Transmembrane helix</keyword>
<proteinExistence type="predicted"/>
<dbReference type="EMBL" id="CP001392">
    <property type="protein sequence ID" value="ACM32318.1"/>
    <property type="molecule type" value="Genomic_DNA"/>
</dbReference>
<organism evidence="2 3">
    <name type="scientific">Acidovorax ebreus (strain TPSY)</name>
    <name type="common">Diaphorobacter sp. (strain TPSY)</name>
    <dbReference type="NCBI Taxonomy" id="535289"/>
    <lineage>
        <taxon>Bacteria</taxon>
        <taxon>Pseudomonadati</taxon>
        <taxon>Pseudomonadota</taxon>
        <taxon>Betaproteobacteria</taxon>
        <taxon>Burkholderiales</taxon>
        <taxon>Comamonadaceae</taxon>
        <taxon>Diaphorobacter</taxon>
    </lineage>
</organism>
<feature type="transmembrane region" description="Helical" evidence="1">
    <location>
        <begin position="34"/>
        <end position="54"/>
    </location>
</feature>
<dbReference type="AlphaFoldDB" id="A0A9J9Q591"/>
<name>A0A9J9Q591_ACIET</name>
<keyword evidence="3" id="KW-1185">Reference proteome</keyword>
<dbReference type="RefSeq" id="WP_012655810.1">
    <property type="nucleotide sequence ID" value="NC_011992.1"/>
</dbReference>
<dbReference type="KEGG" id="dia:Dtpsy_0840"/>
<gene>
    <name evidence="2" type="ordered locus">Dtpsy_0840</name>
</gene>
<accession>A0A9J9Q591</accession>
<protein>
    <submittedName>
        <fullName evidence="2">Uncharacterized protein</fullName>
    </submittedName>
</protein>
<keyword evidence="1" id="KW-0812">Transmembrane</keyword>
<evidence type="ECO:0000313" key="2">
    <source>
        <dbReference type="EMBL" id="ACM32318.1"/>
    </source>
</evidence>
<evidence type="ECO:0000313" key="3">
    <source>
        <dbReference type="Proteomes" id="UP000000450"/>
    </source>
</evidence>